<dbReference type="HOGENOM" id="CLU_2225323_0_0_1"/>
<proteinExistence type="predicted"/>
<reference evidence="1 2" key="1">
    <citation type="journal article" date="2011" name="PLoS Genet.">
        <title>Finished genome of the fungal wheat pathogen Mycosphaerella graminicola reveals dispensome structure, chromosome plasticity, and stealth pathogenesis.</title>
        <authorList>
            <person name="Goodwin S.B."/>
            <person name="Ben M'barek S."/>
            <person name="Dhillon B."/>
            <person name="Wittenberg A.H.J."/>
            <person name="Crane C.F."/>
            <person name="Hane J.K."/>
            <person name="Foster A.J."/>
            <person name="Van der Lee T.A.J."/>
            <person name="Grimwood J."/>
            <person name="Aerts A."/>
            <person name="Antoniw J."/>
            <person name="Bailey A."/>
            <person name="Bluhm B."/>
            <person name="Bowler J."/>
            <person name="Bristow J."/>
            <person name="van der Burgt A."/>
            <person name="Canto-Canche B."/>
            <person name="Churchill A.C.L."/>
            <person name="Conde-Ferraez L."/>
            <person name="Cools H.J."/>
            <person name="Coutinho P.M."/>
            <person name="Csukai M."/>
            <person name="Dehal P."/>
            <person name="De Wit P."/>
            <person name="Donzelli B."/>
            <person name="van de Geest H.C."/>
            <person name="van Ham R.C.H.J."/>
            <person name="Hammond-Kosack K.E."/>
            <person name="Henrissat B."/>
            <person name="Kilian A."/>
            <person name="Kobayashi A.K."/>
            <person name="Koopmann E."/>
            <person name="Kourmpetis Y."/>
            <person name="Kuzniar A."/>
            <person name="Lindquist E."/>
            <person name="Lombard V."/>
            <person name="Maliepaard C."/>
            <person name="Martins N."/>
            <person name="Mehrabi R."/>
            <person name="Nap J.P.H."/>
            <person name="Ponomarenko A."/>
            <person name="Rudd J.J."/>
            <person name="Salamov A."/>
            <person name="Schmutz J."/>
            <person name="Schouten H.J."/>
            <person name="Shapiro H."/>
            <person name="Stergiopoulos I."/>
            <person name="Torriani S.F.F."/>
            <person name="Tu H."/>
            <person name="de Vries R.P."/>
            <person name="Waalwijk C."/>
            <person name="Ware S.B."/>
            <person name="Wiebenga A."/>
            <person name="Zwiers L.-H."/>
            <person name="Oliver R.P."/>
            <person name="Grigoriev I.V."/>
            <person name="Kema G.H.J."/>
        </authorList>
    </citation>
    <scope>NUCLEOTIDE SEQUENCE [LARGE SCALE GENOMIC DNA]</scope>
    <source>
        <strain evidence="2">CBS 115943 / IPO323</strain>
    </source>
</reference>
<accession>F9X4S2</accession>
<name>F9X4S2_ZYMTI</name>
<gene>
    <name evidence="1" type="ORF">MYCGRDRAFT_91216</name>
</gene>
<evidence type="ECO:0000313" key="1">
    <source>
        <dbReference type="EMBL" id="EGP90166.1"/>
    </source>
</evidence>
<keyword evidence="2" id="KW-1185">Reference proteome</keyword>
<organism evidence="1 2">
    <name type="scientific">Zymoseptoria tritici (strain CBS 115943 / IPO323)</name>
    <name type="common">Speckled leaf blotch fungus</name>
    <name type="synonym">Septoria tritici</name>
    <dbReference type="NCBI Taxonomy" id="336722"/>
    <lineage>
        <taxon>Eukaryota</taxon>
        <taxon>Fungi</taxon>
        <taxon>Dikarya</taxon>
        <taxon>Ascomycota</taxon>
        <taxon>Pezizomycotina</taxon>
        <taxon>Dothideomycetes</taxon>
        <taxon>Dothideomycetidae</taxon>
        <taxon>Mycosphaerellales</taxon>
        <taxon>Mycosphaerellaceae</taxon>
        <taxon>Zymoseptoria</taxon>
    </lineage>
</organism>
<sequence length="106" mass="12128">MDQSAGVTTVLPLEHLARKGVRTARPNHVSEFVYCDTSKQHTLALDFYPVDRWQVDPVWLQGGPKRDEIRESAHGVFREHGWPSLAAYRKSECLQALKKALDEVER</sequence>
<dbReference type="OrthoDB" id="5343383at2759"/>
<evidence type="ECO:0000313" key="2">
    <source>
        <dbReference type="Proteomes" id="UP000008062"/>
    </source>
</evidence>
<dbReference type="GeneID" id="13400283"/>
<protein>
    <submittedName>
        <fullName evidence="1">Uncharacterized protein</fullName>
    </submittedName>
</protein>
<dbReference type="AlphaFoldDB" id="F9X4S2"/>
<dbReference type="KEGG" id="ztr:MYCGRDRAFT_91216"/>
<dbReference type="Proteomes" id="UP000008062">
    <property type="component" value="Chromosome 2"/>
</dbReference>
<dbReference type="RefSeq" id="XP_003855190.1">
    <property type="nucleotide sequence ID" value="XM_003855142.1"/>
</dbReference>
<dbReference type="InParanoid" id="F9X4S2"/>
<dbReference type="EMBL" id="CM001197">
    <property type="protein sequence ID" value="EGP90166.1"/>
    <property type="molecule type" value="Genomic_DNA"/>
</dbReference>